<dbReference type="SUPFAM" id="SSF51182">
    <property type="entry name" value="RmlC-like cupins"/>
    <property type="match status" value="1"/>
</dbReference>
<dbReference type="InterPro" id="IPR013096">
    <property type="entry name" value="Cupin_2"/>
</dbReference>
<reference evidence="3 4" key="1">
    <citation type="submission" date="2022-09" db="EMBL/GenBank/DDBJ databases">
        <title>New species of Phenylobacterium.</title>
        <authorList>
            <person name="Mieszkin S."/>
        </authorList>
    </citation>
    <scope>NUCLEOTIDE SEQUENCE [LARGE SCALE GENOMIC DNA]</scope>
    <source>
        <strain evidence="3 4">HK31-G</strain>
    </source>
</reference>
<dbReference type="InterPro" id="IPR011051">
    <property type="entry name" value="RmlC_Cupin_sf"/>
</dbReference>
<dbReference type="Gene3D" id="2.60.120.10">
    <property type="entry name" value="Jelly Rolls"/>
    <property type="match status" value="1"/>
</dbReference>
<sequence length="157" mass="16008">MTKTPTSGVRIALAISAVSLAASSANVHAAPAAKPVTATVNSALKWGSCPQIFPAGCQIAVLNGDPAKPNADIFLRVPGGYTIPPHSHTSPERIVLVEGQLTIRYQGSPAEDLTPGEYAYGPAGLPHVATCKGAGPCTLFIAFESAVDAIAFTGSLK</sequence>
<name>A0ABW6CUD1_9CAUL</name>
<dbReference type="Proteomes" id="UP001598130">
    <property type="component" value="Unassembled WGS sequence"/>
</dbReference>
<evidence type="ECO:0000256" key="1">
    <source>
        <dbReference type="SAM" id="SignalP"/>
    </source>
</evidence>
<dbReference type="Pfam" id="PF07883">
    <property type="entry name" value="Cupin_2"/>
    <property type="match status" value="1"/>
</dbReference>
<feature type="signal peptide" evidence="1">
    <location>
        <begin position="1"/>
        <end position="29"/>
    </location>
</feature>
<protein>
    <submittedName>
        <fullName evidence="3">Cupin domain-containing protein</fullName>
    </submittedName>
</protein>
<comment type="caution">
    <text evidence="3">The sequence shown here is derived from an EMBL/GenBank/DDBJ whole genome shotgun (WGS) entry which is preliminary data.</text>
</comment>
<evidence type="ECO:0000313" key="4">
    <source>
        <dbReference type="Proteomes" id="UP001598130"/>
    </source>
</evidence>
<dbReference type="RefSeq" id="WP_377371921.1">
    <property type="nucleotide sequence ID" value="NZ_JAOTJD010000081.1"/>
</dbReference>
<proteinExistence type="predicted"/>
<keyword evidence="4" id="KW-1185">Reference proteome</keyword>
<evidence type="ECO:0000313" key="3">
    <source>
        <dbReference type="EMBL" id="MFD3266685.1"/>
    </source>
</evidence>
<dbReference type="EMBL" id="JAOTJD010000081">
    <property type="protein sequence ID" value="MFD3266685.1"/>
    <property type="molecule type" value="Genomic_DNA"/>
</dbReference>
<evidence type="ECO:0000259" key="2">
    <source>
        <dbReference type="Pfam" id="PF07883"/>
    </source>
</evidence>
<keyword evidence="1" id="KW-0732">Signal</keyword>
<feature type="chain" id="PRO_5045812475" evidence="1">
    <location>
        <begin position="30"/>
        <end position="157"/>
    </location>
</feature>
<accession>A0ABW6CUD1</accession>
<gene>
    <name evidence="3" type="ORF">OCL97_22330</name>
</gene>
<feature type="domain" description="Cupin type-2" evidence="2">
    <location>
        <begin position="78"/>
        <end position="141"/>
    </location>
</feature>
<organism evidence="3 4">
    <name type="scientific">Phenylobacterium ferrooxidans</name>
    <dbReference type="NCBI Taxonomy" id="2982689"/>
    <lineage>
        <taxon>Bacteria</taxon>
        <taxon>Pseudomonadati</taxon>
        <taxon>Pseudomonadota</taxon>
        <taxon>Alphaproteobacteria</taxon>
        <taxon>Caulobacterales</taxon>
        <taxon>Caulobacteraceae</taxon>
        <taxon>Phenylobacterium</taxon>
    </lineage>
</organism>
<dbReference type="InterPro" id="IPR014710">
    <property type="entry name" value="RmlC-like_jellyroll"/>
</dbReference>